<protein>
    <submittedName>
        <fullName evidence="1">Aminoglycoside 6-adenylyltransferase</fullName>
    </submittedName>
</protein>
<evidence type="ECO:0000313" key="1">
    <source>
        <dbReference type="EMBL" id="MSS78494.1"/>
    </source>
</evidence>
<dbReference type="Pfam" id="PF04439">
    <property type="entry name" value="Adenyl_transf"/>
    <property type="match status" value="1"/>
</dbReference>
<accession>A0A6N7VWU8</accession>
<dbReference type="InterPro" id="IPR007530">
    <property type="entry name" value="Aminoglycoside_adenylylTfrase"/>
</dbReference>
<evidence type="ECO:0000313" key="2">
    <source>
        <dbReference type="Proteomes" id="UP000441925"/>
    </source>
</evidence>
<keyword evidence="1" id="KW-0548">Nucleotidyltransferase</keyword>
<keyword evidence="2" id="KW-1185">Reference proteome</keyword>
<reference evidence="1 2" key="1">
    <citation type="submission" date="2019-08" db="EMBL/GenBank/DDBJ databases">
        <title>In-depth cultivation of the pig gut microbiome towards novel bacterial diversity and tailored functional studies.</title>
        <authorList>
            <person name="Wylensek D."/>
            <person name="Hitch T.C.A."/>
            <person name="Clavel T."/>
        </authorList>
    </citation>
    <scope>NUCLEOTIDE SEQUENCE [LARGE SCALE GENOMIC DNA]</scope>
    <source>
        <strain evidence="1 2">WCA-380-WT-2B</strain>
    </source>
</reference>
<keyword evidence="1" id="KW-0808">Transferase</keyword>
<dbReference type="Gene3D" id="1.20.120.330">
    <property type="entry name" value="Nucleotidyltransferases domain 2"/>
    <property type="match status" value="1"/>
</dbReference>
<dbReference type="GO" id="GO:0016779">
    <property type="term" value="F:nucleotidyltransferase activity"/>
    <property type="evidence" value="ECO:0007669"/>
    <property type="project" value="UniProtKB-KW"/>
</dbReference>
<proteinExistence type="predicted"/>
<organism evidence="1 2">
    <name type="scientific">Anaerococcus porci</name>
    <dbReference type="NCBI Taxonomy" id="2652269"/>
    <lineage>
        <taxon>Bacteria</taxon>
        <taxon>Bacillati</taxon>
        <taxon>Bacillota</taxon>
        <taxon>Tissierellia</taxon>
        <taxon>Tissierellales</taxon>
        <taxon>Peptoniphilaceae</taxon>
        <taxon>Anaerococcus</taxon>
    </lineage>
</organism>
<dbReference type="EMBL" id="VULQ01000012">
    <property type="protein sequence ID" value="MSS78494.1"/>
    <property type="molecule type" value="Genomic_DNA"/>
</dbReference>
<sequence length="277" mass="32993">MKNYIIEKLEDYSKSNDKVKALFYIKEDNNDEHFSEVYLLMKEIIISKMKEDLEIIFDDFVLINKKKGYFRIEKRDQQFTKFEIFTLDSTKITVNIIHNDLKVDFIKSLKGDLNFIYDEDGIESELEREENLYKMPKAYEFEECSKNFFSMSLDTSFSLLSRDKISASFKMQALRDELYKLLNWYIIDKYNGGMDIGLYGNNLIHTLEADIRDDLVEIFSNSDIIDTYTAIFKSCQIFRKIGMEFAKKNNFTYPKRDDVYSLKLLRKNYKKMESLLA</sequence>
<dbReference type="Proteomes" id="UP000441925">
    <property type="component" value="Unassembled WGS sequence"/>
</dbReference>
<dbReference type="SUPFAM" id="SSF81631">
    <property type="entry name" value="PAP/OAS1 substrate-binding domain"/>
    <property type="match status" value="1"/>
</dbReference>
<dbReference type="AlphaFoldDB" id="A0A6N7VWU8"/>
<gene>
    <name evidence="1" type="ORF">FYJ26_08820</name>
</gene>
<comment type="caution">
    <text evidence="1">The sequence shown here is derived from an EMBL/GenBank/DDBJ whole genome shotgun (WGS) entry which is preliminary data.</text>
</comment>
<dbReference type="RefSeq" id="WP_154541629.1">
    <property type="nucleotide sequence ID" value="NZ_VULQ01000012.1"/>
</dbReference>
<name>A0A6N7VWU8_9FIRM</name>